<feature type="transmembrane region" description="Helical" evidence="5">
    <location>
        <begin position="184"/>
        <end position="204"/>
    </location>
</feature>
<evidence type="ECO:0000256" key="4">
    <source>
        <dbReference type="ARBA" id="ARBA00023136"/>
    </source>
</evidence>
<feature type="domain" description="G-protein coupled receptors family 1 profile" evidence="6">
    <location>
        <begin position="31"/>
        <end position="241"/>
    </location>
</feature>
<organism evidence="7 8">
    <name type="scientific">Necator americanus</name>
    <name type="common">Human hookworm</name>
    <dbReference type="NCBI Taxonomy" id="51031"/>
    <lineage>
        <taxon>Eukaryota</taxon>
        <taxon>Metazoa</taxon>
        <taxon>Ecdysozoa</taxon>
        <taxon>Nematoda</taxon>
        <taxon>Chromadorea</taxon>
        <taxon>Rhabditida</taxon>
        <taxon>Rhabditina</taxon>
        <taxon>Rhabditomorpha</taxon>
        <taxon>Strongyloidea</taxon>
        <taxon>Ancylostomatidae</taxon>
        <taxon>Bunostominae</taxon>
        <taxon>Necator</taxon>
    </lineage>
</organism>
<dbReference type="PANTHER" id="PTHR23017">
    <property type="entry name" value="SERPENTINE RECEPTOR, CLASS X"/>
    <property type="match status" value="1"/>
</dbReference>
<dbReference type="PANTHER" id="PTHR23017:SF3">
    <property type="entry name" value="G-PROTEIN COUPLED RECEPTORS FAMILY 1 PROFILE DOMAIN-CONTAINING PROTEIN"/>
    <property type="match status" value="1"/>
</dbReference>
<dbReference type="SUPFAM" id="SSF81321">
    <property type="entry name" value="Family A G protein-coupled receptor-like"/>
    <property type="match status" value="1"/>
</dbReference>
<evidence type="ECO:0000259" key="6">
    <source>
        <dbReference type="PROSITE" id="PS50262"/>
    </source>
</evidence>
<evidence type="ECO:0000313" key="8">
    <source>
        <dbReference type="Proteomes" id="UP001303046"/>
    </source>
</evidence>
<proteinExistence type="predicted"/>
<evidence type="ECO:0000256" key="2">
    <source>
        <dbReference type="ARBA" id="ARBA00022692"/>
    </source>
</evidence>
<feature type="transmembrane region" description="Helical" evidence="5">
    <location>
        <begin position="15"/>
        <end position="37"/>
    </location>
</feature>
<evidence type="ECO:0000256" key="5">
    <source>
        <dbReference type="SAM" id="Phobius"/>
    </source>
</evidence>
<dbReference type="EMBL" id="JAVFWL010000004">
    <property type="protein sequence ID" value="KAK6748938.1"/>
    <property type="molecule type" value="Genomic_DNA"/>
</dbReference>
<feature type="transmembrane region" description="Helical" evidence="5">
    <location>
        <begin position="89"/>
        <end position="110"/>
    </location>
</feature>
<evidence type="ECO:0000256" key="3">
    <source>
        <dbReference type="ARBA" id="ARBA00022989"/>
    </source>
</evidence>
<keyword evidence="2 5" id="KW-0812">Transmembrane</keyword>
<dbReference type="Proteomes" id="UP001303046">
    <property type="component" value="Unassembled WGS sequence"/>
</dbReference>
<name>A0ABR1DFI6_NECAM</name>
<dbReference type="InterPro" id="IPR019430">
    <property type="entry name" value="7TM_GPCR_serpentine_rcpt_Srx"/>
</dbReference>
<evidence type="ECO:0000256" key="1">
    <source>
        <dbReference type="ARBA" id="ARBA00004370"/>
    </source>
</evidence>
<sequence length="323" mass="36690">MSNSTTAAYLSLENIAVSAIIAVVGIFGLLSNAAAMISVRCNPVLRSSFGVLCFSHSVANFGVMLVFVFWVTPMTVIHSDISSELLGKIFGQINIMFWDVCVYSHLAISLNRLISITLPYYAAELLTLRNTFLVVVVVWWLGFCHVIPYFWTNTCYISYDTVQWIWIFADSECGRIISTYTDNYTSLAVLVTIFLLDCITLIKLRLTNNIMNHQGSGSTVSLAAHKKRRQIETRFFMQTLYQNALFFYEISNFYYVTVLFTDPWAVFFTSTFAWEICHAFDGFVVVLFNFHLSFIGIHTTKTRSAMVSEHKKTTSAWHIVTNG</sequence>
<dbReference type="Pfam" id="PF10328">
    <property type="entry name" value="7TM_GPCR_Srx"/>
    <property type="match status" value="1"/>
</dbReference>
<evidence type="ECO:0000313" key="7">
    <source>
        <dbReference type="EMBL" id="KAK6748938.1"/>
    </source>
</evidence>
<keyword evidence="4 5" id="KW-0472">Membrane</keyword>
<comment type="subcellular location">
    <subcellularLocation>
        <location evidence="1">Membrane</location>
    </subcellularLocation>
</comment>
<dbReference type="InterPro" id="IPR017452">
    <property type="entry name" value="GPCR_Rhodpsn_7TM"/>
</dbReference>
<keyword evidence="8" id="KW-1185">Reference proteome</keyword>
<reference evidence="7 8" key="1">
    <citation type="submission" date="2023-08" db="EMBL/GenBank/DDBJ databases">
        <title>A Necator americanus chromosomal reference genome.</title>
        <authorList>
            <person name="Ilik V."/>
            <person name="Petrzelkova K.J."/>
            <person name="Pardy F."/>
            <person name="Fuh T."/>
            <person name="Niatou-Singa F.S."/>
            <person name="Gouil Q."/>
            <person name="Baker L."/>
            <person name="Ritchie M.E."/>
            <person name="Jex A.R."/>
            <person name="Gazzola D."/>
            <person name="Li H."/>
            <person name="Toshio Fujiwara R."/>
            <person name="Zhan B."/>
            <person name="Aroian R.V."/>
            <person name="Pafco B."/>
            <person name="Schwarz E.M."/>
        </authorList>
    </citation>
    <scope>NUCLEOTIDE SEQUENCE [LARGE SCALE GENOMIC DNA]</scope>
    <source>
        <strain evidence="7 8">Aroian</strain>
        <tissue evidence="7">Whole animal</tissue>
    </source>
</reference>
<feature type="transmembrane region" description="Helical" evidence="5">
    <location>
        <begin position="235"/>
        <end position="260"/>
    </location>
</feature>
<dbReference type="PROSITE" id="PS50262">
    <property type="entry name" value="G_PROTEIN_RECEP_F1_2"/>
    <property type="match status" value="1"/>
</dbReference>
<feature type="transmembrane region" description="Helical" evidence="5">
    <location>
        <begin position="131"/>
        <end position="151"/>
    </location>
</feature>
<accession>A0ABR1DFI6</accession>
<dbReference type="CDD" id="cd00637">
    <property type="entry name" value="7tm_classA_rhodopsin-like"/>
    <property type="match status" value="1"/>
</dbReference>
<comment type="caution">
    <text evidence="7">The sequence shown here is derived from an EMBL/GenBank/DDBJ whole genome shotgun (WGS) entry which is preliminary data.</text>
</comment>
<dbReference type="Gene3D" id="1.20.1070.10">
    <property type="entry name" value="Rhodopsin 7-helix transmembrane proteins"/>
    <property type="match status" value="1"/>
</dbReference>
<protein>
    <recommendedName>
        <fullName evidence="6">G-protein coupled receptors family 1 profile domain-containing protein</fullName>
    </recommendedName>
</protein>
<keyword evidence="3 5" id="KW-1133">Transmembrane helix</keyword>
<gene>
    <name evidence="7" type="primary">Necator_chrIV.g14806</name>
    <name evidence="7" type="ORF">RB195_001511</name>
</gene>
<feature type="transmembrane region" description="Helical" evidence="5">
    <location>
        <begin position="49"/>
        <end position="69"/>
    </location>
</feature>
<feature type="transmembrane region" description="Helical" evidence="5">
    <location>
        <begin position="272"/>
        <end position="297"/>
    </location>
</feature>